<protein>
    <recommendedName>
        <fullName evidence="6">TVP38/TMEM64 family membrane protein</fullName>
    </recommendedName>
</protein>
<dbReference type="EMBL" id="CP091430">
    <property type="protein sequence ID" value="UVI32770.1"/>
    <property type="molecule type" value="Genomic_DNA"/>
</dbReference>
<evidence type="ECO:0000313" key="8">
    <source>
        <dbReference type="EMBL" id="UVI32770.1"/>
    </source>
</evidence>
<accession>A0ABY5SJC1</accession>
<feature type="transmembrane region" description="Helical" evidence="6">
    <location>
        <begin position="178"/>
        <end position="199"/>
    </location>
</feature>
<evidence type="ECO:0000256" key="4">
    <source>
        <dbReference type="ARBA" id="ARBA00022989"/>
    </source>
</evidence>
<dbReference type="Proteomes" id="UP001057877">
    <property type="component" value="Chromosome"/>
</dbReference>
<dbReference type="InterPro" id="IPR032816">
    <property type="entry name" value="VTT_dom"/>
</dbReference>
<feature type="transmembrane region" description="Helical" evidence="6">
    <location>
        <begin position="74"/>
        <end position="95"/>
    </location>
</feature>
<feature type="transmembrane region" description="Helical" evidence="6">
    <location>
        <begin position="7"/>
        <end position="26"/>
    </location>
</feature>
<comment type="subcellular location">
    <subcellularLocation>
        <location evidence="1 6">Cell membrane</location>
        <topology evidence="1 6">Multi-pass membrane protein</topology>
    </subcellularLocation>
</comment>
<dbReference type="Pfam" id="PF09335">
    <property type="entry name" value="VTT_dom"/>
    <property type="match status" value="1"/>
</dbReference>
<dbReference type="PANTHER" id="PTHR12677">
    <property type="entry name" value="GOLGI APPARATUS MEMBRANE PROTEIN TVP38-RELATED"/>
    <property type="match status" value="1"/>
</dbReference>
<keyword evidence="9" id="KW-1185">Reference proteome</keyword>
<keyword evidence="3 6" id="KW-0812">Transmembrane</keyword>
<feature type="domain" description="VTT" evidence="7">
    <location>
        <begin position="51"/>
        <end position="172"/>
    </location>
</feature>
<evidence type="ECO:0000256" key="3">
    <source>
        <dbReference type="ARBA" id="ARBA00022692"/>
    </source>
</evidence>
<evidence type="ECO:0000313" key="9">
    <source>
        <dbReference type="Proteomes" id="UP001057877"/>
    </source>
</evidence>
<comment type="similarity">
    <text evidence="6">Belongs to the TVP38/TMEM64 family.</text>
</comment>
<evidence type="ECO:0000256" key="5">
    <source>
        <dbReference type="ARBA" id="ARBA00023136"/>
    </source>
</evidence>
<feature type="transmembrane region" description="Helical" evidence="6">
    <location>
        <begin position="152"/>
        <end position="172"/>
    </location>
</feature>
<keyword evidence="2 6" id="KW-1003">Cell membrane</keyword>
<feature type="transmembrane region" description="Helical" evidence="6">
    <location>
        <begin position="120"/>
        <end position="140"/>
    </location>
</feature>
<proteinExistence type="inferred from homology"/>
<gene>
    <name evidence="8" type="ORF">L1F29_13475</name>
</gene>
<dbReference type="PANTHER" id="PTHR12677:SF59">
    <property type="entry name" value="GOLGI APPARATUS MEMBRANE PROTEIN TVP38-RELATED"/>
    <property type="match status" value="1"/>
</dbReference>
<keyword evidence="5 6" id="KW-0472">Membrane</keyword>
<dbReference type="RefSeq" id="WP_258388820.1">
    <property type="nucleotide sequence ID" value="NZ_CP091430.1"/>
</dbReference>
<sequence>MNSLKWVTAGINVCVIILVLWKWELILDWAQVRDTANLPAVFLLVTLLAAIPGVPFGIVGGIMGAKYGIWLGSLLNLAASTAAAGIAYLVFRYLFRTWASALTTRSTALKRWNQAWEKHAFPFILIARMIPILPAFLINLNAGVMNLPFKPFLLATLLGKIPVMVVFAYIGNQMKNGVWTWMIVAAIYGVFLAVVYRFYKLYRKKSRA</sequence>
<dbReference type="InterPro" id="IPR015414">
    <property type="entry name" value="TMEM64"/>
</dbReference>
<keyword evidence="4 6" id="KW-1133">Transmembrane helix</keyword>
<evidence type="ECO:0000256" key="2">
    <source>
        <dbReference type="ARBA" id="ARBA00022475"/>
    </source>
</evidence>
<evidence type="ECO:0000259" key="7">
    <source>
        <dbReference type="Pfam" id="PF09335"/>
    </source>
</evidence>
<name>A0ABY5SJC1_9BACL</name>
<evidence type="ECO:0000256" key="1">
    <source>
        <dbReference type="ARBA" id="ARBA00004651"/>
    </source>
</evidence>
<evidence type="ECO:0000256" key="6">
    <source>
        <dbReference type="RuleBase" id="RU366058"/>
    </source>
</evidence>
<reference evidence="8" key="1">
    <citation type="submission" date="2022-01" db="EMBL/GenBank/DDBJ databases">
        <title>Paenibacillus spongiae sp. nov., isolated from marine sponge.</title>
        <authorList>
            <person name="Li Z."/>
            <person name="Zhang M."/>
        </authorList>
    </citation>
    <scope>NUCLEOTIDE SEQUENCE</scope>
    <source>
        <strain evidence="8">PHS-Z3</strain>
    </source>
</reference>
<feature type="transmembrane region" description="Helical" evidence="6">
    <location>
        <begin position="38"/>
        <end position="62"/>
    </location>
</feature>
<organism evidence="8 9">
    <name type="scientific">Paenibacillus spongiae</name>
    <dbReference type="NCBI Taxonomy" id="2909671"/>
    <lineage>
        <taxon>Bacteria</taxon>
        <taxon>Bacillati</taxon>
        <taxon>Bacillota</taxon>
        <taxon>Bacilli</taxon>
        <taxon>Bacillales</taxon>
        <taxon>Paenibacillaceae</taxon>
        <taxon>Paenibacillus</taxon>
    </lineage>
</organism>